<evidence type="ECO:0000313" key="1">
    <source>
        <dbReference type="EMBL" id="KLL10345.1"/>
    </source>
</evidence>
<accession>A0ABR5F0V0</accession>
<keyword evidence="2" id="KW-1185">Reference proteome</keyword>
<name>A0ABR5F0V0_9ACTN</name>
<evidence type="ECO:0000313" key="2">
    <source>
        <dbReference type="Proteomes" id="UP000035425"/>
    </source>
</evidence>
<sequence length="62" mass="6194">MTAGLVRPVTTTSLRSMVGTPVGLTGAAGYARAGSWAVEFSGPFHGAGVGERDAVTAANSRD</sequence>
<organism evidence="1 2">
    <name type="scientific">Protofrankia coriariae</name>
    <dbReference type="NCBI Taxonomy" id="1562887"/>
    <lineage>
        <taxon>Bacteria</taxon>
        <taxon>Bacillati</taxon>
        <taxon>Actinomycetota</taxon>
        <taxon>Actinomycetes</taxon>
        <taxon>Frankiales</taxon>
        <taxon>Frankiaceae</taxon>
        <taxon>Protofrankia</taxon>
    </lineage>
</organism>
<dbReference type="Proteomes" id="UP000035425">
    <property type="component" value="Unassembled WGS sequence"/>
</dbReference>
<dbReference type="EMBL" id="JWIO01000035">
    <property type="protein sequence ID" value="KLL10345.1"/>
    <property type="molecule type" value="Genomic_DNA"/>
</dbReference>
<dbReference type="RefSeq" id="WP_047224341.1">
    <property type="nucleotide sequence ID" value="NZ_JWIO01000035.1"/>
</dbReference>
<gene>
    <name evidence="1" type="ORF">FrCorBMG51_18700</name>
</gene>
<protein>
    <submittedName>
        <fullName evidence="1">Uncharacterized protein</fullName>
    </submittedName>
</protein>
<proteinExistence type="predicted"/>
<comment type="caution">
    <text evidence="1">The sequence shown here is derived from an EMBL/GenBank/DDBJ whole genome shotgun (WGS) entry which is preliminary data.</text>
</comment>
<reference evidence="1 2" key="1">
    <citation type="submission" date="2014-12" db="EMBL/GenBank/DDBJ databases">
        <title>Frankia sp. BMG5.1 draft genome.</title>
        <authorList>
            <person name="Gtari M."/>
            <person name="Ghodhbane-Gtari F."/>
            <person name="Nouioui I."/>
            <person name="Ktari A."/>
            <person name="Hezbri K."/>
            <person name="Mimouni W."/>
            <person name="Sbissi I."/>
            <person name="Ayari A."/>
            <person name="Yamanaka T."/>
            <person name="Normand P."/>
            <person name="Tisa L.S."/>
            <person name="Boudabous A."/>
        </authorList>
    </citation>
    <scope>NUCLEOTIDE SEQUENCE [LARGE SCALE GENOMIC DNA]</scope>
    <source>
        <strain evidence="1 2">BMG5.1</strain>
    </source>
</reference>